<sequence length="339" mass="37115">MAGYLIRSVILDGATELMRSKGVRSAPVTRRAGLAGAALKDPDLLVSAAAVLRFFELAAEACRMPTWGLTMARGGRLATVLGPTWLLLRNARSIRQMCDELAENFDLYTDAAVVGMEAVAGGGALLNWSTTAGQHDSEVQMAEFALCVFAKEIRTHLHPRWMPSAVLFRHARPAGGLALHRATFGNDVRFNQERNALLLDRATLDAPMKGRGAAARALANRVIRLDGERPGKQLPNHVEAVVRSLMPYAPCTIEDVSYALDVAPRTLQLRLQQEQTSFTRIRDAVRADLASKYLRYSELSASAIAEILGYADLTSFSRSFRRWNGQNLRKVRARGGQGG</sequence>
<dbReference type="Pfam" id="PF12833">
    <property type="entry name" value="HTH_18"/>
    <property type="match status" value="1"/>
</dbReference>
<evidence type="ECO:0000256" key="1">
    <source>
        <dbReference type="ARBA" id="ARBA00023015"/>
    </source>
</evidence>
<evidence type="ECO:0000313" key="6">
    <source>
        <dbReference type="Proteomes" id="UP000295341"/>
    </source>
</evidence>
<keyword evidence="3" id="KW-0804">Transcription</keyword>
<evidence type="ECO:0000259" key="4">
    <source>
        <dbReference type="PROSITE" id="PS01124"/>
    </source>
</evidence>
<dbReference type="SMART" id="SM00342">
    <property type="entry name" value="HTH_ARAC"/>
    <property type="match status" value="1"/>
</dbReference>
<dbReference type="EMBL" id="SOBT01000008">
    <property type="protein sequence ID" value="TDU31829.1"/>
    <property type="molecule type" value="Genomic_DNA"/>
</dbReference>
<dbReference type="PANTHER" id="PTHR47894:SF4">
    <property type="entry name" value="HTH-TYPE TRANSCRIPTIONAL REGULATOR GADX"/>
    <property type="match status" value="1"/>
</dbReference>
<dbReference type="PANTHER" id="PTHR47894">
    <property type="entry name" value="HTH-TYPE TRANSCRIPTIONAL REGULATOR GADX"/>
    <property type="match status" value="1"/>
</dbReference>
<dbReference type="Gene3D" id="1.10.10.60">
    <property type="entry name" value="Homeodomain-like"/>
    <property type="match status" value="1"/>
</dbReference>
<dbReference type="Proteomes" id="UP000295341">
    <property type="component" value="Unassembled WGS sequence"/>
</dbReference>
<reference evidence="5 6" key="1">
    <citation type="submission" date="2019-03" db="EMBL/GenBank/DDBJ databases">
        <title>Genomic Encyclopedia of Type Strains, Phase IV (KMG-IV): sequencing the most valuable type-strain genomes for metagenomic binning, comparative biology and taxonomic classification.</title>
        <authorList>
            <person name="Goeker M."/>
        </authorList>
    </citation>
    <scope>NUCLEOTIDE SEQUENCE [LARGE SCALE GENOMIC DNA]</scope>
    <source>
        <strain evidence="5 6">DSM 26377</strain>
    </source>
</reference>
<dbReference type="SUPFAM" id="SSF46689">
    <property type="entry name" value="Homeodomain-like"/>
    <property type="match status" value="1"/>
</dbReference>
<dbReference type="InterPro" id="IPR032687">
    <property type="entry name" value="AraC-type_N"/>
</dbReference>
<dbReference type="GO" id="GO:0003700">
    <property type="term" value="F:DNA-binding transcription factor activity"/>
    <property type="evidence" value="ECO:0007669"/>
    <property type="project" value="InterPro"/>
</dbReference>
<gene>
    <name evidence="5" type="ORF">DFR24_1211</name>
</gene>
<dbReference type="GO" id="GO:0005829">
    <property type="term" value="C:cytosol"/>
    <property type="evidence" value="ECO:0007669"/>
    <property type="project" value="TreeGrafter"/>
</dbReference>
<dbReference type="Pfam" id="PF12625">
    <property type="entry name" value="Arabinose_bd"/>
    <property type="match status" value="1"/>
</dbReference>
<name>A0A4S3K5G7_9GAMM</name>
<evidence type="ECO:0000313" key="5">
    <source>
        <dbReference type="EMBL" id="TDU31829.1"/>
    </source>
</evidence>
<dbReference type="RefSeq" id="WP_162851071.1">
    <property type="nucleotide sequence ID" value="NZ_MWIN01000012.1"/>
</dbReference>
<organism evidence="5 6">
    <name type="scientific">Panacagrimonas perspica</name>
    <dbReference type="NCBI Taxonomy" id="381431"/>
    <lineage>
        <taxon>Bacteria</taxon>
        <taxon>Pseudomonadati</taxon>
        <taxon>Pseudomonadota</taxon>
        <taxon>Gammaproteobacteria</taxon>
        <taxon>Nevskiales</taxon>
        <taxon>Nevskiaceae</taxon>
        <taxon>Panacagrimonas</taxon>
    </lineage>
</organism>
<comment type="caution">
    <text evidence="5">The sequence shown here is derived from an EMBL/GenBank/DDBJ whole genome shotgun (WGS) entry which is preliminary data.</text>
</comment>
<dbReference type="InterPro" id="IPR018060">
    <property type="entry name" value="HTH_AraC"/>
</dbReference>
<keyword evidence="2 5" id="KW-0238">DNA-binding</keyword>
<dbReference type="AlphaFoldDB" id="A0A4S3K5G7"/>
<dbReference type="GO" id="GO:0000976">
    <property type="term" value="F:transcription cis-regulatory region binding"/>
    <property type="evidence" value="ECO:0007669"/>
    <property type="project" value="TreeGrafter"/>
</dbReference>
<evidence type="ECO:0000256" key="3">
    <source>
        <dbReference type="ARBA" id="ARBA00023163"/>
    </source>
</evidence>
<keyword evidence="6" id="KW-1185">Reference proteome</keyword>
<feature type="domain" description="HTH araC/xylS-type" evidence="4">
    <location>
        <begin position="236"/>
        <end position="334"/>
    </location>
</feature>
<protein>
    <submittedName>
        <fullName evidence="5">AraC-like DNA-binding protein</fullName>
    </submittedName>
</protein>
<dbReference type="PROSITE" id="PS01124">
    <property type="entry name" value="HTH_ARAC_FAMILY_2"/>
    <property type="match status" value="1"/>
</dbReference>
<dbReference type="InterPro" id="IPR009057">
    <property type="entry name" value="Homeodomain-like_sf"/>
</dbReference>
<proteinExistence type="predicted"/>
<keyword evidence="1" id="KW-0805">Transcription regulation</keyword>
<evidence type="ECO:0000256" key="2">
    <source>
        <dbReference type="ARBA" id="ARBA00023125"/>
    </source>
</evidence>
<accession>A0A4S3K5G7</accession>